<dbReference type="SMART" id="SM00185">
    <property type="entry name" value="ARM"/>
    <property type="match status" value="5"/>
</dbReference>
<feature type="repeat" description="ARM" evidence="7">
    <location>
        <begin position="155"/>
        <end position="201"/>
    </location>
</feature>
<comment type="subcellular location">
    <subcellularLocation>
        <location evidence="3">Cytoplasm</location>
        <location evidence="3">Cytosol</location>
    </subcellularLocation>
    <subcellularLocation>
        <location evidence="2">Endoplasmic reticulum</location>
    </subcellularLocation>
    <subcellularLocation>
        <location evidence="1">Mitochondrion</location>
    </subcellularLocation>
</comment>
<protein>
    <recommendedName>
        <fullName evidence="10">ARM repeat-containing protein</fullName>
    </recommendedName>
</protein>
<dbReference type="InterPro" id="IPR000225">
    <property type="entry name" value="Armadillo"/>
</dbReference>
<accession>A0A8H7ERL4</accession>
<proteinExistence type="predicted"/>
<dbReference type="PANTHER" id="PTHR10957">
    <property type="entry name" value="RAP1 GTPASE-GDP DISSOCIATION STIMULATOR 1"/>
    <property type="match status" value="1"/>
</dbReference>
<keyword evidence="6" id="KW-0496">Mitochondrion</keyword>
<evidence type="ECO:0000313" key="9">
    <source>
        <dbReference type="Proteomes" id="UP000605846"/>
    </source>
</evidence>
<evidence type="ECO:0008006" key="10">
    <source>
        <dbReference type="Google" id="ProtNLM"/>
    </source>
</evidence>
<evidence type="ECO:0000313" key="8">
    <source>
        <dbReference type="EMBL" id="KAF7729761.1"/>
    </source>
</evidence>
<sequence length="638" mass="70516">MADQLVERIQKVSGMQDAERFISEALELSSIFEQLSEVVETNPSLWEPACRLTESIANGARTESVRTPLGKAGIIGHLSMLLPLGPLPFKIQVLRVLGNLCFDHDENRKLVHEASIIPQVMTFFDTEELVRTTCGFCLNSSMDYDPILASIATSGGVPKFLHLLDPEYIAKDEATVSMAAKVLANLAGHDAARNEFGNEAVPKLLGLVKYEWRVEQLENMELLENVSDILLQLVIDNDSAQAAVVDSGLFGMLLDFLEEAYADDEEEQKQLSEIQQTISKIAVFATSSDQKMAELYENEELLKRFIGMMESSSDVVHQCAVYALGNLARTDAHCIDLVTRFHLEQKLLSLFISTENATFQYAILGCLKHLCLPKKNKSVLGEAGVIAAVSPMLDPTKDMLKRNQFFAIGILKLLCVDNYNNALMMIKSEKDGEEQTPLDLLVAFIKRVDDIAAKSEATRVLCNLIKSIWRQDTEVSADARSKLVQKDIIEAVAEMIRASTFPILKNDGIIALTLVFADDDPGVAKAALPLILSPVPSSTEDNSEATNEKEEKRSYMEVLVDTICEDSSDMPVEIRCNACVLLENTVECALKSGNTEIAEYVRSLATERLQSLTDQHMLGDSAQKVLTALRKGTNKDRS</sequence>
<evidence type="ECO:0000256" key="1">
    <source>
        <dbReference type="ARBA" id="ARBA00004173"/>
    </source>
</evidence>
<keyword evidence="9" id="KW-1185">Reference proteome</keyword>
<evidence type="ECO:0000256" key="7">
    <source>
        <dbReference type="PROSITE-ProRule" id="PRU00259"/>
    </source>
</evidence>
<dbReference type="SUPFAM" id="SSF48371">
    <property type="entry name" value="ARM repeat"/>
    <property type="match status" value="1"/>
</dbReference>
<organism evidence="8 9">
    <name type="scientific">Apophysomyces ossiformis</name>
    <dbReference type="NCBI Taxonomy" id="679940"/>
    <lineage>
        <taxon>Eukaryota</taxon>
        <taxon>Fungi</taxon>
        <taxon>Fungi incertae sedis</taxon>
        <taxon>Mucoromycota</taxon>
        <taxon>Mucoromycotina</taxon>
        <taxon>Mucoromycetes</taxon>
        <taxon>Mucorales</taxon>
        <taxon>Mucorineae</taxon>
        <taxon>Mucoraceae</taxon>
        <taxon>Apophysomyces</taxon>
    </lineage>
</organism>
<evidence type="ECO:0000256" key="3">
    <source>
        <dbReference type="ARBA" id="ARBA00004514"/>
    </source>
</evidence>
<gene>
    <name evidence="8" type="ORF">EC973_003839</name>
</gene>
<dbReference type="InterPro" id="IPR011989">
    <property type="entry name" value="ARM-like"/>
</dbReference>
<dbReference type="EMBL" id="JABAYA010000022">
    <property type="protein sequence ID" value="KAF7729761.1"/>
    <property type="molecule type" value="Genomic_DNA"/>
</dbReference>
<dbReference type="Proteomes" id="UP000605846">
    <property type="component" value="Unassembled WGS sequence"/>
</dbReference>
<dbReference type="GO" id="GO:0005783">
    <property type="term" value="C:endoplasmic reticulum"/>
    <property type="evidence" value="ECO:0007669"/>
    <property type="project" value="UniProtKB-SubCell"/>
</dbReference>
<reference evidence="8" key="1">
    <citation type="submission" date="2020-01" db="EMBL/GenBank/DDBJ databases">
        <title>Genome Sequencing of Three Apophysomyces-Like Fungal Strains Confirms a Novel Fungal Genus in the Mucoromycota with divergent Burkholderia-like Endosymbiotic Bacteria.</title>
        <authorList>
            <person name="Stajich J.E."/>
            <person name="Macias A.M."/>
            <person name="Carter-House D."/>
            <person name="Lovett B."/>
            <person name="Kasson L.R."/>
            <person name="Berry K."/>
            <person name="Grigoriev I."/>
            <person name="Chang Y."/>
            <person name="Spatafora J."/>
            <person name="Kasson M.T."/>
        </authorList>
    </citation>
    <scope>NUCLEOTIDE SEQUENCE</scope>
    <source>
        <strain evidence="8">NRRL A-21654</strain>
    </source>
</reference>
<comment type="caution">
    <text evidence="8">The sequence shown here is derived from an EMBL/GenBank/DDBJ whole genome shotgun (WGS) entry which is preliminary data.</text>
</comment>
<evidence type="ECO:0000256" key="4">
    <source>
        <dbReference type="ARBA" id="ARBA00022490"/>
    </source>
</evidence>
<dbReference type="InterPro" id="IPR040144">
    <property type="entry name" value="RAP1GDS1"/>
</dbReference>
<dbReference type="GO" id="GO:0005829">
    <property type="term" value="C:cytosol"/>
    <property type="evidence" value="ECO:0007669"/>
    <property type="project" value="UniProtKB-SubCell"/>
</dbReference>
<evidence type="ECO:0000256" key="6">
    <source>
        <dbReference type="ARBA" id="ARBA00023128"/>
    </source>
</evidence>
<dbReference type="Gene3D" id="1.25.10.10">
    <property type="entry name" value="Leucine-rich Repeat Variant"/>
    <property type="match status" value="2"/>
</dbReference>
<dbReference type="InterPro" id="IPR016024">
    <property type="entry name" value="ARM-type_fold"/>
</dbReference>
<dbReference type="AlphaFoldDB" id="A0A8H7ERL4"/>
<name>A0A8H7ERL4_9FUNG</name>
<keyword evidence="5" id="KW-0256">Endoplasmic reticulum</keyword>
<dbReference type="GO" id="GO:0005739">
    <property type="term" value="C:mitochondrion"/>
    <property type="evidence" value="ECO:0007669"/>
    <property type="project" value="UniProtKB-SubCell"/>
</dbReference>
<evidence type="ECO:0000256" key="5">
    <source>
        <dbReference type="ARBA" id="ARBA00022824"/>
    </source>
</evidence>
<dbReference type="OrthoDB" id="26149at2759"/>
<dbReference type="PROSITE" id="PS50176">
    <property type="entry name" value="ARM_REPEAT"/>
    <property type="match status" value="1"/>
</dbReference>
<dbReference type="GO" id="GO:0005085">
    <property type="term" value="F:guanyl-nucleotide exchange factor activity"/>
    <property type="evidence" value="ECO:0007669"/>
    <property type="project" value="InterPro"/>
</dbReference>
<keyword evidence="4" id="KW-0963">Cytoplasm</keyword>
<evidence type="ECO:0000256" key="2">
    <source>
        <dbReference type="ARBA" id="ARBA00004240"/>
    </source>
</evidence>